<comment type="caution">
    <text evidence="4">The sequence shown here is derived from an EMBL/GenBank/DDBJ whole genome shotgun (WGS) entry which is preliminary data.</text>
</comment>
<evidence type="ECO:0000256" key="1">
    <source>
        <dbReference type="SAM" id="MobiDB-lite"/>
    </source>
</evidence>
<feature type="compositionally biased region" description="Basic and acidic residues" evidence="1">
    <location>
        <begin position="62"/>
        <end position="79"/>
    </location>
</feature>
<dbReference type="RefSeq" id="WP_307045321.1">
    <property type="nucleotide sequence ID" value="NZ_JAUSYA010000001.1"/>
</dbReference>
<feature type="compositionally biased region" description="Acidic residues" evidence="1">
    <location>
        <begin position="98"/>
        <end position="112"/>
    </location>
</feature>
<dbReference type="EMBL" id="JAUSYA010000001">
    <property type="protein sequence ID" value="MDQ0685739.1"/>
    <property type="molecule type" value="Genomic_DNA"/>
</dbReference>
<feature type="compositionally biased region" description="Low complexity" evidence="1">
    <location>
        <begin position="80"/>
        <end position="89"/>
    </location>
</feature>
<dbReference type="Proteomes" id="UP001243364">
    <property type="component" value="Unassembled WGS sequence"/>
</dbReference>
<feature type="compositionally biased region" description="Low complexity" evidence="1">
    <location>
        <begin position="113"/>
        <end position="140"/>
    </location>
</feature>
<feature type="region of interest" description="Disordered" evidence="1">
    <location>
        <begin position="62"/>
        <end position="194"/>
    </location>
</feature>
<feature type="region of interest" description="Disordered" evidence="1">
    <location>
        <begin position="230"/>
        <end position="322"/>
    </location>
</feature>
<keyword evidence="5" id="KW-1185">Reference proteome</keyword>
<dbReference type="InterPro" id="IPR002477">
    <property type="entry name" value="Peptidoglycan-bd-like"/>
</dbReference>
<keyword evidence="2" id="KW-0812">Transmembrane</keyword>
<accession>A0ABU0Q565</accession>
<dbReference type="InterPro" id="IPR036365">
    <property type="entry name" value="PGBD-like_sf"/>
</dbReference>
<gene>
    <name evidence="4" type="ORF">QFZ56_004702</name>
</gene>
<evidence type="ECO:0000313" key="4">
    <source>
        <dbReference type="EMBL" id="MDQ0685739.1"/>
    </source>
</evidence>
<evidence type="ECO:0000256" key="2">
    <source>
        <dbReference type="SAM" id="Phobius"/>
    </source>
</evidence>
<proteinExistence type="predicted"/>
<keyword evidence="2" id="KW-0472">Membrane</keyword>
<dbReference type="Pfam" id="PF01471">
    <property type="entry name" value="PG_binding_1"/>
    <property type="match status" value="1"/>
</dbReference>
<feature type="compositionally biased region" description="Low complexity" evidence="1">
    <location>
        <begin position="148"/>
        <end position="163"/>
    </location>
</feature>
<reference evidence="4 5" key="1">
    <citation type="submission" date="2023-07" db="EMBL/GenBank/DDBJ databases">
        <title>Comparative genomics of wheat-associated soil bacteria to identify genetic determinants of phenazine resistance.</title>
        <authorList>
            <person name="Mouncey N."/>
        </authorList>
    </citation>
    <scope>NUCLEOTIDE SEQUENCE [LARGE SCALE GENOMIC DNA]</scope>
    <source>
        <strain evidence="4 5">W4I19-2</strain>
    </source>
</reference>
<dbReference type="SUPFAM" id="SSF47090">
    <property type="entry name" value="PGBD-like"/>
    <property type="match status" value="1"/>
</dbReference>
<feature type="compositionally biased region" description="Low complexity" evidence="1">
    <location>
        <begin position="294"/>
        <end position="314"/>
    </location>
</feature>
<organism evidence="4 5">
    <name type="scientific">Streptomyces achromogenes</name>
    <dbReference type="NCBI Taxonomy" id="67255"/>
    <lineage>
        <taxon>Bacteria</taxon>
        <taxon>Bacillati</taxon>
        <taxon>Actinomycetota</taxon>
        <taxon>Actinomycetes</taxon>
        <taxon>Kitasatosporales</taxon>
        <taxon>Streptomycetaceae</taxon>
        <taxon>Streptomyces</taxon>
    </lineage>
</organism>
<name>A0ABU0Q565_STRAH</name>
<feature type="domain" description="Peptidoglycan binding-like" evidence="3">
    <location>
        <begin position="321"/>
        <end position="379"/>
    </location>
</feature>
<sequence>MSEPQRGVCPLCGAPRAADGAPACVCARLASDAHRSARTAEAAAAEDFDPVRIRPFVVIDTGRDPQVDAGRDPQVDARPEGAATTGPAPAREHGEPPSAEEADGAQEADEADGFAWGEPESGEPGSGEPESGGPRSGGRASDARASGEPESGGRASGEAESSEYTSGGRVSAGYEGAGDLATGPGGGASRPGRRRSPVRLLVLAALLATAVTAAVLAGFLLYDGPTRDGALPEGVRAPVPDVTSGGVTTAGRGSPRASRTPPSPTASDSPGTPSPTPARPTRSAAPPPAPAPAPSRGATGTPSPGPRPSASAPPVLRLGDTGPEVAELQARLRRIGYQAGRAEGVYDIEVENAVRSYQLTRAVVQDESGVYGVATRTALEAETGGP</sequence>
<protein>
    <recommendedName>
        <fullName evidence="3">Peptidoglycan binding-like domain-containing protein</fullName>
    </recommendedName>
</protein>
<evidence type="ECO:0000313" key="5">
    <source>
        <dbReference type="Proteomes" id="UP001243364"/>
    </source>
</evidence>
<dbReference type="Gene3D" id="1.10.101.10">
    <property type="entry name" value="PGBD-like superfamily/PGBD"/>
    <property type="match status" value="1"/>
</dbReference>
<evidence type="ECO:0000259" key="3">
    <source>
        <dbReference type="Pfam" id="PF01471"/>
    </source>
</evidence>
<dbReference type="InterPro" id="IPR036366">
    <property type="entry name" value="PGBDSf"/>
</dbReference>
<keyword evidence="2" id="KW-1133">Transmembrane helix</keyword>
<feature type="transmembrane region" description="Helical" evidence="2">
    <location>
        <begin position="200"/>
        <end position="222"/>
    </location>
</feature>
<feature type="compositionally biased region" description="Low complexity" evidence="1">
    <location>
        <begin position="251"/>
        <end position="271"/>
    </location>
</feature>